<dbReference type="PANTHER" id="PTHR45691">
    <property type="entry name" value="PROTEIN DIAPHANOUS"/>
    <property type="match status" value="1"/>
</dbReference>
<dbReference type="EMBL" id="VSRR010000615">
    <property type="protein sequence ID" value="MPC17719.1"/>
    <property type="molecule type" value="Genomic_DNA"/>
</dbReference>
<protein>
    <submittedName>
        <fullName evidence="3">Uncharacterized protein</fullName>
    </submittedName>
</protein>
<sequence>MMEWKKWHGVVALATAAAAAASVVESEEELTPRYRRSIGSWFSDFFGYDDDDYSSEAIIVPVPYPRHMRHIRGHYGPPQGSYGPPPIKASYGPPPLKTYGPPPPSKGYGPPPKATYIPPPTASYGPPPPPPPLPPSKGYGPPPPPPSKGYGPPPPPPSKGYGPPPKATFIPPPEASYAPPPPPSKGYGPPPKATYIPPPNPTYGPPPTSYGPPPLPVHHGIKGGGAVHIKGGGGHIGGGHIKGGGVHIKGGGHIGGGHIKGGGGHIGGVHIKGGGSHIGGGHIKGGGHIGGGHIKGGGGGHIKGGGAIHGHGIPHGFGPVKHTDVVIGGDGYSAPAVPVTDYSGPPPPLSDIHGVLHAADHDLYGPPKTPIETYVPPEVPVVPPQAIDHVPAGPPLPIGPTVPDTSNNYRAPPSFPPPMAAHGSSSSSYLDGFEASQPIAPAGSVRPLYDLPHDNLQIVDHPVELSHPPCLGQSCSDGEVYPPAPVAILPPGGGAIDFGGKKRSVEGGHAISEISLIDSPQTLLYGAELGYDDPIIEIVIEDGDPLPAPPPPVIDPSLYEVPNDPVEVYFIEYSPGDNLDDLDSLDLGGAQSGVLHDLPQELPLGVRNHLLDSGVLGNAEIEVLNLEDALGADYLDGNVREALESVYGSESRQSITKVDPSDKQNVEVKVRRLVEDGNSAKVEELLSNLRGFQKGRFVGRVKANDEESDKFIPVSVDGDRLPLPDNPELEGRELAGVLVLAEDDSGEGEDDVPEPPSNTSDPDHNLVASGTEEQPIIQPSPRDNPEDREWHGDPDGWRPVWN</sequence>
<dbReference type="Proteomes" id="UP000324222">
    <property type="component" value="Unassembled WGS sequence"/>
</dbReference>
<feature type="region of interest" description="Disordered" evidence="1">
    <location>
        <begin position="71"/>
        <end position="226"/>
    </location>
</feature>
<evidence type="ECO:0000256" key="1">
    <source>
        <dbReference type="SAM" id="MobiDB-lite"/>
    </source>
</evidence>
<reference evidence="3 4" key="1">
    <citation type="submission" date="2019-05" db="EMBL/GenBank/DDBJ databases">
        <title>Another draft genome of Portunus trituberculatus and its Hox gene families provides insights of decapod evolution.</title>
        <authorList>
            <person name="Jeong J.-H."/>
            <person name="Song I."/>
            <person name="Kim S."/>
            <person name="Choi T."/>
            <person name="Kim D."/>
            <person name="Ryu S."/>
            <person name="Kim W."/>
        </authorList>
    </citation>
    <scope>NUCLEOTIDE SEQUENCE [LARGE SCALE GENOMIC DNA]</scope>
    <source>
        <tissue evidence="3">Muscle</tissue>
    </source>
</reference>
<gene>
    <name evidence="3" type="ORF">E2C01_010583</name>
</gene>
<evidence type="ECO:0000313" key="4">
    <source>
        <dbReference type="Proteomes" id="UP000324222"/>
    </source>
</evidence>
<keyword evidence="4" id="KW-1185">Reference proteome</keyword>
<feature type="compositionally biased region" description="Basic and acidic residues" evidence="1">
    <location>
        <begin position="783"/>
        <end position="796"/>
    </location>
</feature>
<proteinExistence type="predicted"/>
<feature type="signal peptide" evidence="2">
    <location>
        <begin position="1"/>
        <end position="26"/>
    </location>
</feature>
<name>A0A5B7D8U7_PORTR</name>
<dbReference type="GO" id="GO:0030041">
    <property type="term" value="P:actin filament polymerization"/>
    <property type="evidence" value="ECO:0007669"/>
    <property type="project" value="TreeGrafter"/>
</dbReference>
<feature type="region of interest" description="Disordered" evidence="1">
    <location>
        <begin position="255"/>
        <end position="307"/>
    </location>
</feature>
<dbReference type="OrthoDB" id="6378339at2759"/>
<evidence type="ECO:0000256" key="2">
    <source>
        <dbReference type="SAM" id="SignalP"/>
    </source>
</evidence>
<evidence type="ECO:0000313" key="3">
    <source>
        <dbReference type="EMBL" id="MPC17719.1"/>
    </source>
</evidence>
<dbReference type="InterPro" id="IPR051412">
    <property type="entry name" value="Formin_Homology_Diaphanous_sf"/>
</dbReference>
<feature type="compositionally biased region" description="Acidic residues" evidence="1">
    <location>
        <begin position="742"/>
        <end position="753"/>
    </location>
</feature>
<organism evidence="3 4">
    <name type="scientific">Portunus trituberculatus</name>
    <name type="common">Swimming crab</name>
    <name type="synonym">Neptunus trituberculatus</name>
    <dbReference type="NCBI Taxonomy" id="210409"/>
    <lineage>
        <taxon>Eukaryota</taxon>
        <taxon>Metazoa</taxon>
        <taxon>Ecdysozoa</taxon>
        <taxon>Arthropoda</taxon>
        <taxon>Crustacea</taxon>
        <taxon>Multicrustacea</taxon>
        <taxon>Malacostraca</taxon>
        <taxon>Eumalacostraca</taxon>
        <taxon>Eucarida</taxon>
        <taxon>Decapoda</taxon>
        <taxon>Pleocyemata</taxon>
        <taxon>Brachyura</taxon>
        <taxon>Eubrachyura</taxon>
        <taxon>Portunoidea</taxon>
        <taxon>Portunidae</taxon>
        <taxon>Portuninae</taxon>
        <taxon>Portunus</taxon>
    </lineage>
</organism>
<dbReference type="AlphaFoldDB" id="A0A5B7D8U7"/>
<feature type="compositionally biased region" description="Pro residues" evidence="1">
    <location>
        <begin position="83"/>
        <end position="216"/>
    </location>
</feature>
<dbReference type="PANTHER" id="PTHR45691:SF6">
    <property type="entry name" value="PROTEIN DIAPHANOUS"/>
    <property type="match status" value="1"/>
</dbReference>
<feature type="region of interest" description="Disordered" evidence="1">
    <location>
        <begin position="742"/>
        <end position="802"/>
    </location>
</feature>
<comment type="caution">
    <text evidence="3">The sequence shown here is derived from an EMBL/GenBank/DDBJ whole genome shotgun (WGS) entry which is preliminary data.</text>
</comment>
<dbReference type="GO" id="GO:0005884">
    <property type="term" value="C:actin filament"/>
    <property type="evidence" value="ECO:0007669"/>
    <property type="project" value="TreeGrafter"/>
</dbReference>
<accession>A0A5B7D8U7</accession>
<keyword evidence="2" id="KW-0732">Signal</keyword>
<feature type="chain" id="PRO_5022829970" evidence="2">
    <location>
        <begin position="27"/>
        <end position="802"/>
    </location>
</feature>